<gene>
    <name evidence="2" type="ORF">TWF730_006636</name>
</gene>
<evidence type="ECO:0000313" key="2">
    <source>
        <dbReference type="EMBL" id="KAK6360496.1"/>
    </source>
</evidence>
<dbReference type="EMBL" id="JAVHNS010000003">
    <property type="protein sequence ID" value="KAK6360496.1"/>
    <property type="molecule type" value="Genomic_DNA"/>
</dbReference>
<sequence>MDKAAGSASATSSVSAIFTNSANSTGSLTQNATMVGWMRESGGRGTLTLITTCLLTMFICTWVVIHRRVYRSNSMGQWHKAAIFLKAIVAPEFIAVEGLQEWSQAKKMVAQCAEYKDEEGKSMELIHAFYISMLALRYRVGNSKTSERVIWPNQYIWLLQNGFIDWKDHAAWGLSKRDIEDKSNTDGFAKATALVQVFWFVAQCIMRATHDLPLAPLESMTISYIPLFAVTYYFWWFKPKDIMSPTVVGLPAMTSAQREEFEDFSISSDFDDEGLDKQNSWGNIWALTPRVFEKEYEVAEKAERLERQTQTIYSSGKGNVNITVASEIVLYKEEKVVAHWDPDLYGSWLWPFICLFGASFGALHLISWETHFPTFVELWLWRASAIASIVSLLVFMHYPRVVLRWGGPLTLLSIISPAIYLASRIVMIAGAIAAFRRADPALYETYVVSDYWIHVL</sequence>
<proteinExistence type="predicted"/>
<evidence type="ECO:0000256" key="1">
    <source>
        <dbReference type="SAM" id="Phobius"/>
    </source>
</evidence>
<protein>
    <submittedName>
        <fullName evidence="2">Uncharacterized protein</fullName>
    </submittedName>
</protein>
<feature type="transmembrane region" description="Helical" evidence="1">
    <location>
        <begin position="47"/>
        <end position="65"/>
    </location>
</feature>
<keyword evidence="1" id="KW-0812">Transmembrane</keyword>
<dbReference type="PANTHER" id="PTHR35043:SF7">
    <property type="entry name" value="TRANSCRIPTION FACTOR DOMAIN-CONTAINING PROTEIN"/>
    <property type="match status" value="1"/>
</dbReference>
<reference evidence="2 3" key="1">
    <citation type="submission" date="2019-10" db="EMBL/GenBank/DDBJ databases">
        <authorList>
            <person name="Palmer J.M."/>
        </authorList>
    </citation>
    <scope>NUCLEOTIDE SEQUENCE [LARGE SCALE GENOMIC DNA]</scope>
    <source>
        <strain evidence="2 3">TWF730</strain>
    </source>
</reference>
<keyword evidence="3" id="KW-1185">Reference proteome</keyword>
<keyword evidence="1" id="KW-0472">Membrane</keyword>
<dbReference type="AlphaFoldDB" id="A0AAV9VEU5"/>
<keyword evidence="1" id="KW-1133">Transmembrane helix</keyword>
<feature type="transmembrane region" description="Helical" evidence="1">
    <location>
        <begin position="348"/>
        <end position="367"/>
    </location>
</feature>
<dbReference type="PANTHER" id="PTHR35043">
    <property type="entry name" value="TRANSCRIPTION FACTOR DOMAIN-CONTAINING PROTEIN"/>
    <property type="match status" value="1"/>
</dbReference>
<feature type="transmembrane region" description="Helical" evidence="1">
    <location>
        <begin position="215"/>
        <end position="235"/>
    </location>
</feature>
<dbReference type="Proteomes" id="UP001373714">
    <property type="component" value="Unassembled WGS sequence"/>
</dbReference>
<comment type="caution">
    <text evidence="2">The sequence shown here is derived from an EMBL/GenBank/DDBJ whole genome shotgun (WGS) entry which is preliminary data.</text>
</comment>
<feature type="transmembrane region" description="Helical" evidence="1">
    <location>
        <begin position="379"/>
        <end position="398"/>
    </location>
</feature>
<accession>A0AAV9VEU5</accession>
<organism evidence="2 3">
    <name type="scientific">Orbilia blumenaviensis</name>
    <dbReference type="NCBI Taxonomy" id="1796055"/>
    <lineage>
        <taxon>Eukaryota</taxon>
        <taxon>Fungi</taxon>
        <taxon>Dikarya</taxon>
        <taxon>Ascomycota</taxon>
        <taxon>Pezizomycotina</taxon>
        <taxon>Orbiliomycetes</taxon>
        <taxon>Orbiliales</taxon>
        <taxon>Orbiliaceae</taxon>
        <taxon>Orbilia</taxon>
    </lineage>
</organism>
<evidence type="ECO:0000313" key="3">
    <source>
        <dbReference type="Proteomes" id="UP001373714"/>
    </source>
</evidence>
<feature type="transmembrane region" description="Helical" evidence="1">
    <location>
        <begin position="410"/>
        <end position="435"/>
    </location>
</feature>
<name>A0AAV9VEU5_9PEZI</name>